<feature type="domain" description="Peptidase M3A/M3B catalytic" evidence="9">
    <location>
        <begin position="239"/>
        <end position="673"/>
    </location>
</feature>
<evidence type="ECO:0000256" key="4">
    <source>
        <dbReference type="ARBA" id="ARBA00022801"/>
    </source>
</evidence>
<dbReference type="PANTHER" id="PTHR11804">
    <property type="entry name" value="PROTEASE M3 THIMET OLIGOPEPTIDASE-RELATED"/>
    <property type="match status" value="1"/>
</dbReference>
<comment type="similarity">
    <text evidence="1 7">Belongs to the peptidase M3 family.</text>
</comment>
<proteinExistence type="inferred from homology"/>
<dbReference type="GO" id="GO:0004222">
    <property type="term" value="F:metalloendopeptidase activity"/>
    <property type="evidence" value="ECO:0007669"/>
    <property type="project" value="InterPro"/>
</dbReference>
<dbReference type="GO" id="GO:0006508">
    <property type="term" value="P:proteolysis"/>
    <property type="evidence" value="ECO:0007669"/>
    <property type="project" value="UniProtKB-KW"/>
</dbReference>
<gene>
    <name evidence="10" type="ORF">GP2143_05395</name>
</gene>
<name>A0YBC9_9GAMM</name>
<keyword evidence="5 7" id="KW-0862">Zinc</keyword>
<dbReference type="Proteomes" id="UP000004931">
    <property type="component" value="Unassembled WGS sequence"/>
</dbReference>
<evidence type="ECO:0000256" key="6">
    <source>
        <dbReference type="ARBA" id="ARBA00023049"/>
    </source>
</evidence>
<dbReference type="STRING" id="247633.GP2143_05395"/>
<organism evidence="10 11">
    <name type="scientific">marine gamma proteobacterium HTCC2143</name>
    <dbReference type="NCBI Taxonomy" id="247633"/>
    <lineage>
        <taxon>Bacteria</taxon>
        <taxon>Pseudomonadati</taxon>
        <taxon>Pseudomonadota</taxon>
        <taxon>Gammaproteobacteria</taxon>
        <taxon>Cellvibrionales</taxon>
        <taxon>Spongiibacteraceae</taxon>
        <taxon>BD1-7 clade</taxon>
    </lineage>
</organism>
<evidence type="ECO:0000256" key="8">
    <source>
        <dbReference type="SAM" id="SignalP"/>
    </source>
</evidence>
<dbReference type="InterPro" id="IPR024079">
    <property type="entry name" value="MetalloPept_cat_dom_sf"/>
</dbReference>
<evidence type="ECO:0000256" key="7">
    <source>
        <dbReference type="RuleBase" id="RU003435"/>
    </source>
</evidence>
<dbReference type="OrthoDB" id="9773538at2"/>
<feature type="signal peptide" evidence="8">
    <location>
        <begin position="1"/>
        <end position="21"/>
    </location>
</feature>
<evidence type="ECO:0000256" key="5">
    <source>
        <dbReference type="ARBA" id="ARBA00022833"/>
    </source>
</evidence>
<keyword evidence="6 7" id="KW-0482">Metalloprotease</keyword>
<comment type="caution">
    <text evidence="10">The sequence shown here is derived from an EMBL/GenBank/DDBJ whole genome shotgun (WGS) entry which is preliminary data.</text>
</comment>
<keyword evidence="3 7" id="KW-0479">Metal-binding</keyword>
<dbReference type="InterPro" id="IPR045090">
    <property type="entry name" value="Pept_M3A_M3B"/>
</dbReference>
<keyword evidence="8" id="KW-0732">Signal</keyword>
<dbReference type="CDD" id="cd06455">
    <property type="entry name" value="M3A_TOP"/>
    <property type="match status" value="1"/>
</dbReference>
<evidence type="ECO:0000256" key="3">
    <source>
        <dbReference type="ARBA" id="ARBA00022723"/>
    </source>
</evidence>
<dbReference type="PROSITE" id="PS51257">
    <property type="entry name" value="PROKAR_LIPOPROTEIN"/>
    <property type="match status" value="1"/>
</dbReference>
<dbReference type="InterPro" id="IPR001567">
    <property type="entry name" value="Pept_M3A_M3B_dom"/>
</dbReference>
<accession>A0YBC9</accession>
<dbReference type="PANTHER" id="PTHR11804:SF84">
    <property type="entry name" value="SACCHAROLYSIN"/>
    <property type="match status" value="1"/>
</dbReference>
<dbReference type="eggNOG" id="COG0339">
    <property type="taxonomic scope" value="Bacteria"/>
</dbReference>
<protein>
    <submittedName>
        <fullName evidence="10">Thimet oligopeptidase</fullName>
    </submittedName>
</protein>
<keyword evidence="4 7" id="KW-0378">Hydrolase</keyword>
<reference evidence="10 11" key="1">
    <citation type="journal article" date="2010" name="J. Bacteriol.">
        <title>Genome sequence of the oligotrophic marine Gammaproteobacterium HTCC2143, isolated from the Oregon Coast.</title>
        <authorList>
            <person name="Oh H.M."/>
            <person name="Kang I."/>
            <person name="Ferriera S."/>
            <person name="Giovannoni S.J."/>
            <person name="Cho J.C."/>
        </authorList>
    </citation>
    <scope>NUCLEOTIDE SEQUENCE [LARGE SCALE GENOMIC DNA]</scope>
    <source>
        <strain evidence="10 11">HTCC2143</strain>
    </source>
</reference>
<dbReference type="GO" id="GO:0006518">
    <property type="term" value="P:peptide metabolic process"/>
    <property type="evidence" value="ECO:0007669"/>
    <property type="project" value="TreeGrafter"/>
</dbReference>
<dbReference type="GO" id="GO:0046872">
    <property type="term" value="F:metal ion binding"/>
    <property type="evidence" value="ECO:0007669"/>
    <property type="project" value="UniProtKB-UniRule"/>
</dbReference>
<keyword evidence="2 7" id="KW-0645">Protease</keyword>
<evidence type="ECO:0000313" key="10">
    <source>
        <dbReference type="EMBL" id="EAW31859.1"/>
    </source>
</evidence>
<dbReference type="Pfam" id="PF01432">
    <property type="entry name" value="Peptidase_M3"/>
    <property type="match status" value="1"/>
</dbReference>
<dbReference type="Gene3D" id="3.40.390.10">
    <property type="entry name" value="Collagenase (Catalytic Domain)"/>
    <property type="match status" value="1"/>
</dbReference>
<dbReference type="Gene3D" id="1.10.1370.10">
    <property type="entry name" value="Neurolysin, domain 3"/>
    <property type="match status" value="1"/>
</dbReference>
<evidence type="ECO:0000259" key="9">
    <source>
        <dbReference type="Pfam" id="PF01432"/>
    </source>
</evidence>
<keyword evidence="11" id="KW-1185">Reference proteome</keyword>
<evidence type="ECO:0000256" key="1">
    <source>
        <dbReference type="ARBA" id="ARBA00006040"/>
    </source>
</evidence>
<feature type="chain" id="PRO_5002631360" evidence="8">
    <location>
        <begin position="22"/>
        <end position="677"/>
    </location>
</feature>
<dbReference type="AlphaFoldDB" id="A0YBC9"/>
<dbReference type="InterPro" id="IPR024077">
    <property type="entry name" value="Neurolysin/TOP_dom2"/>
</dbReference>
<dbReference type="Gene3D" id="1.10.1370.40">
    <property type="match status" value="1"/>
</dbReference>
<dbReference type="SUPFAM" id="SSF55486">
    <property type="entry name" value="Metalloproteases ('zincins'), catalytic domain"/>
    <property type="match status" value="1"/>
</dbReference>
<dbReference type="EMBL" id="AAVT01000002">
    <property type="protein sequence ID" value="EAW31859.1"/>
    <property type="molecule type" value="Genomic_DNA"/>
</dbReference>
<evidence type="ECO:0000256" key="2">
    <source>
        <dbReference type="ARBA" id="ARBA00022670"/>
    </source>
</evidence>
<sequence>MSKALLLITASIILSACQNPANDDNNDHFTTYSPKQDHFQSGLTASELAEQCSRQLDQANTRFKILESLSPPFTVDSLLKPVDQLLIDIDNDTGMTYLLNNVHPDTNLQTAADTCIQDFSNLLTEIGLSKPLYERLQQIDADGYQADTQRYLTEILRDFRRSGVDKNDVEREYIRATTEKITALGQDFAKNIREDVRSITLNSVADLDGMPQDYIDQHQPDENGSITITTDYPDLFPLLRYAKNDQARLALYKRYLNRGFPDNHQVLNDIVRQRHALATALGYQDFATYALDDMMVKNPATVSTFIERISTMAAPRAESDYGELLNALQMIDPSATSVGNWQKSFLEETVRREKYSVDTKVIRQYFQYDKVREGIFTLVEELFSVEIRPWNTSVWDEKVESFEIVENGHVIGRFYLDMHPRAGKYKHAAQFGVQSGIAGQQLPVAALVCNFPGGDGSPGLMEHSQVETFLHEFGHLIHSIFGGQQRWGAFAGVATERDFVEAPSQMLEEWIWDYETLKEFAYNQQGEVIPEQLVEKMRTARDFARGTHIQNQMFYASLSLAIYQTPPDDLDLKETMIQLQTEYSPFAYIDDTHFYASFGHLFGYSAAYYTYMWSEVIAADILEQFKDSGMRNKEVADRYRKTVLAPGGSQDAAQLVEDFLGRPFNFDAFVKRLNQDT</sequence>
<comment type="cofactor">
    <cofactor evidence="7">
        <name>Zn(2+)</name>
        <dbReference type="ChEBI" id="CHEBI:29105"/>
    </cofactor>
    <text evidence="7">Binds 1 zinc ion.</text>
</comment>
<evidence type="ECO:0000313" key="11">
    <source>
        <dbReference type="Proteomes" id="UP000004931"/>
    </source>
</evidence>